<evidence type="ECO:0000313" key="1">
    <source>
        <dbReference type="EMBL" id="GBP41010.1"/>
    </source>
</evidence>
<sequence length="73" mass="7762">MQEIILGKKGCGAEPRLFPGCYAVGSGKQTRRAQESLCAPIAVIVVGSPINAPLATRGLVHDRRTSANYGPRR</sequence>
<gene>
    <name evidence="1" type="ORF">EVAR_82970_1</name>
</gene>
<reference evidence="1 2" key="1">
    <citation type="journal article" date="2019" name="Commun. Biol.">
        <title>The bagworm genome reveals a unique fibroin gene that provides high tensile strength.</title>
        <authorList>
            <person name="Kono N."/>
            <person name="Nakamura H."/>
            <person name="Ohtoshi R."/>
            <person name="Tomita M."/>
            <person name="Numata K."/>
            <person name="Arakawa K."/>
        </authorList>
    </citation>
    <scope>NUCLEOTIDE SEQUENCE [LARGE SCALE GENOMIC DNA]</scope>
</reference>
<evidence type="ECO:0000313" key="2">
    <source>
        <dbReference type="Proteomes" id="UP000299102"/>
    </source>
</evidence>
<dbReference type="Proteomes" id="UP000299102">
    <property type="component" value="Unassembled WGS sequence"/>
</dbReference>
<keyword evidence="2" id="KW-1185">Reference proteome</keyword>
<organism evidence="1 2">
    <name type="scientific">Eumeta variegata</name>
    <name type="common">Bagworm moth</name>
    <name type="synonym">Eumeta japonica</name>
    <dbReference type="NCBI Taxonomy" id="151549"/>
    <lineage>
        <taxon>Eukaryota</taxon>
        <taxon>Metazoa</taxon>
        <taxon>Ecdysozoa</taxon>
        <taxon>Arthropoda</taxon>
        <taxon>Hexapoda</taxon>
        <taxon>Insecta</taxon>
        <taxon>Pterygota</taxon>
        <taxon>Neoptera</taxon>
        <taxon>Endopterygota</taxon>
        <taxon>Lepidoptera</taxon>
        <taxon>Glossata</taxon>
        <taxon>Ditrysia</taxon>
        <taxon>Tineoidea</taxon>
        <taxon>Psychidae</taxon>
        <taxon>Oiketicinae</taxon>
        <taxon>Eumeta</taxon>
    </lineage>
</organism>
<dbReference type="AlphaFoldDB" id="A0A4C1VR57"/>
<dbReference type="EMBL" id="BGZK01000391">
    <property type="protein sequence ID" value="GBP41010.1"/>
    <property type="molecule type" value="Genomic_DNA"/>
</dbReference>
<comment type="caution">
    <text evidence="1">The sequence shown here is derived from an EMBL/GenBank/DDBJ whole genome shotgun (WGS) entry which is preliminary data.</text>
</comment>
<proteinExistence type="predicted"/>
<accession>A0A4C1VR57</accession>
<name>A0A4C1VR57_EUMVA</name>
<protein>
    <submittedName>
        <fullName evidence="1">Uncharacterized protein</fullName>
    </submittedName>
</protein>